<dbReference type="Gene3D" id="1.10.10.10">
    <property type="entry name" value="Winged helix-like DNA-binding domain superfamily/Winged helix DNA-binding domain"/>
    <property type="match status" value="1"/>
</dbReference>
<dbReference type="GO" id="GO:0005829">
    <property type="term" value="C:cytosol"/>
    <property type="evidence" value="ECO:0007669"/>
    <property type="project" value="TreeGrafter"/>
</dbReference>
<evidence type="ECO:0000256" key="2">
    <source>
        <dbReference type="ARBA" id="ARBA00023125"/>
    </source>
</evidence>
<dbReference type="EMBL" id="CP061800">
    <property type="protein sequence ID" value="QTA85458.1"/>
    <property type="molecule type" value="Genomic_DNA"/>
</dbReference>
<dbReference type="PANTHER" id="PTHR24567">
    <property type="entry name" value="CRP FAMILY TRANSCRIPTIONAL REGULATORY PROTEIN"/>
    <property type="match status" value="1"/>
</dbReference>
<dbReference type="Gene3D" id="2.60.120.10">
    <property type="entry name" value="Jelly Rolls"/>
    <property type="match status" value="1"/>
</dbReference>
<dbReference type="SUPFAM" id="SSF51206">
    <property type="entry name" value="cAMP-binding domain-like"/>
    <property type="match status" value="1"/>
</dbReference>
<dbReference type="PROSITE" id="PS51063">
    <property type="entry name" value="HTH_CRP_2"/>
    <property type="match status" value="1"/>
</dbReference>
<dbReference type="SUPFAM" id="SSF46785">
    <property type="entry name" value="Winged helix' DNA-binding domain"/>
    <property type="match status" value="1"/>
</dbReference>
<protein>
    <submittedName>
        <fullName evidence="6">Transcriptional regulator, Crp-type</fullName>
    </submittedName>
</protein>
<dbReference type="InterPro" id="IPR012318">
    <property type="entry name" value="HTH_CRP"/>
</dbReference>
<organism evidence="6 7">
    <name type="scientific">Desulfonema magnum</name>
    <dbReference type="NCBI Taxonomy" id="45655"/>
    <lineage>
        <taxon>Bacteria</taxon>
        <taxon>Pseudomonadati</taxon>
        <taxon>Thermodesulfobacteriota</taxon>
        <taxon>Desulfobacteria</taxon>
        <taxon>Desulfobacterales</taxon>
        <taxon>Desulfococcaceae</taxon>
        <taxon>Desulfonema</taxon>
    </lineage>
</organism>
<dbReference type="PROSITE" id="PS50042">
    <property type="entry name" value="CNMP_BINDING_3"/>
    <property type="match status" value="1"/>
</dbReference>
<evidence type="ECO:0000256" key="1">
    <source>
        <dbReference type="ARBA" id="ARBA00023015"/>
    </source>
</evidence>
<dbReference type="InterPro" id="IPR014710">
    <property type="entry name" value="RmlC-like_jellyroll"/>
</dbReference>
<dbReference type="InterPro" id="IPR018490">
    <property type="entry name" value="cNMP-bd_dom_sf"/>
</dbReference>
<feature type="domain" description="Cyclic nucleotide-binding" evidence="4">
    <location>
        <begin position="24"/>
        <end position="144"/>
    </location>
</feature>
<sequence length="231" mass="26408">MKTDGNQVKNNRLKQYEILKNIPLFSCLNDEEIRALAEIAVERTFSKNTILINEGDTSDALYVVCKGKANAIGIDPNGKQIVLNTFGSGDYFGEMSFIDGEPRCATVETKRLAHLLIIPRDKFNHIITSNPEISFKLMKGLLEKIRKATRQIEDLVFMDVYGRVARLLIQFSEPRDQKRITKEKLTHQEIADMVGASREMVSRILKELSVGDYITIKDRIITINRELPYSW</sequence>
<evidence type="ECO:0000256" key="3">
    <source>
        <dbReference type="ARBA" id="ARBA00023163"/>
    </source>
</evidence>
<evidence type="ECO:0000313" key="7">
    <source>
        <dbReference type="Proteomes" id="UP000663722"/>
    </source>
</evidence>
<dbReference type="PROSITE" id="PS00042">
    <property type="entry name" value="HTH_CRP_1"/>
    <property type="match status" value="1"/>
</dbReference>
<dbReference type="Pfam" id="PF13545">
    <property type="entry name" value="HTH_Crp_2"/>
    <property type="match status" value="1"/>
</dbReference>
<dbReference type="InterPro" id="IPR036390">
    <property type="entry name" value="WH_DNA-bd_sf"/>
</dbReference>
<evidence type="ECO:0000259" key="5">
    <source>
        <dbReference type="PROSITE" id="PS51063"/>
    </source>
</evidence>
<dbReference type="GO" id="GO:0003700">
    <property type="term" value="F:DNA-binding transcription factor activity"/>
    <property type="evidence" value="ECO:0007669"/>
    <property type="project" value="InterPro"/>
</dbReference>
<gene>
    <name evidence="6" type="ORF">dnm_014690</name>
</gene>
<dbReference type="AlphaFoldDB" id="A0A975BHK6"/>
<dbReference type="InterPro" id="IPR000595">
    <property type="entry name" value="cNMP-bd_dom"/>
</dbReference>
<dbReference type="Proteomes" id="UP000663722">
    <property type="component" value="Chromosome"/>
</dbReference>
<dbReference type="SMART" id="SM00100">
    <property type="entry name" value="cNMP"/>
    <property type="match status" value="1"/>
</dbReference>
<evidence type="ECO:0000259" key="4">
    <source>
        <dbReference type="PROSITE" id="PS50042"/>
    </source>
</evidence>
<keyword evidence="1" id="KW-0805">Transcription regulation</keyword>
<proteinExistence type="predicted"/>
<evidence type="ECO:0000313" key="6">
    <source>
        <dbReference type="EMBL" id="QTA85458.1"/>
    </source>
</evidence>
<dbReference type="KEGG" id="dmm:dnm_014690"/>
<dbReference type="Pfam" id="PF00027">
    <property type="entry name" value="cNMP_binding"/>
    <property type="match status" value="1"/>
</dbReference>
<dbReference type="CDD" id="cd00038">
    <property type="entry name" value="CAP_ED"/>
    <property type="match status" value="1"/>
</dbReference>
<dbReference type="SMART" id="SM00419">
    <property type="entry name" value="HTH_CRP"/>
    <property type="match status" value="1"/>
</dbReference>
<keyword evidence="2" id="KW-0238">DNA-binding</keyword>
<dbReference type="InterPro" id="IPR018335">
    <property type="entry name" value="Tscrpt_reg_HTH_Crp-type_CS"/>
</dbReference>
<accession>A0A975BHK6</accession>
<dbReference type="PANTHER" id="PTHR24567:SF74">
    <property type="entry name" value="HTH-TYPE TRANSCRIPTIONAL REGULATOR ARCR"/>
    <property type="match status" value="1"/>
</dbReference>
<dbReference type="GO" id="GO:0003677">
    <property type="term" value="F:DNA binding"/>
    <property type="evidence" value="ECO:0007669"/>
    <property type="project" value="UniProtKB-KW"/>
</dbReference>
<reference evidence="6" key="1">
    <citation type="journal article" date="2021" name="Microb. Physiol.">
        <title>Proteogenomic Insights into the Physiology of Marine, Sulfate-Reducing, Filamentous Desulfonema limicola and Desulfonema magnum.</title>
        <authorList>
            <person name="Schnaars V."/>
            <person name="Wohlbrand L."/>
            <person name="Scheve S."/>
            <person name="Hinrichs C."/>
            <person name="Reinhardt R."/>
            <person name="Rabus R."/>
        </authorList>
    </citation>
    <scope>NUCLEOTIDE SEQUENCE</scope>
    <source>
        <strain evidence="6">4be13</strain>
    </source>
</reference>
<name>A0A975BHK6_9BACT</name>
<dbReference type="InterPro" id="IPR050397">
    <property type="entry name" value="Env_Response_Regulators"/>
</dbReference>
<keyword evidence="3" id="KW-0804">Transcription</keyword>
<keyword evidence="7" id="KW-1185">Reference proteome</keyword>
<feature type="domain" description="HTH crp-type" evidence="5">
    <location>
        <begin position="158"/>
        <end position="227"/>
    </location>
</feature>
<dbReference type="InterPro" id="IPR036388">
    <property type="entry name" value="WH-like_DNA-bd_sf"/>
</dbReference>